<dbReference type="PATRIC" id="fig|136160.3.peg.2720"/>
<dbReference type="Gene3D" id="3.40.50.300">
    <property type="entry name" value="P-loop containing nucleotide triphosphate hydrolases"/>
    <property type="match status" value="1"/>
</dbReference>
<evidence type="ECO:0000256" key="4">
    <source>
        <dbReference type="ARBA" id="ARBA00022967"/>
    </source>
</evidence>
<proteinExistence type="predicted"/>
<evidence type="ECO:0000256" key="1">
    <source>
        <dbReference type="ARBA" id="ARBA00022448"/>
    </source>
</evidence>
<evidence type="ECO:0000259" key="5">
    <source>
        <dbReference type="PROSITE" id="PS50893"/>
    </source>
</evidence>
<keyword evidence="2" id="KW-0547">Nucleotide-binding</keyword>
<dbReference type="InterPro" id="IPR027417">
    <property type="entry name" value="P-loop_NTPase"/>
</dbReference>
<dbReference type="InterPro" id="IPR003593">
    <property type="entry name" value="AAA+_ATPase"/>
</dbReference>
<feature type="domain" description="ABC transporter" evidence="5">
    <location>
        <begin position="2"/>
        <end position="240"/>
    </location>
</feature>
<gene>
    <name evidence="6" type="ORF">AMD02_11545</name>
</gene>
<evidence type="ECO:0000313" key="6">
    <source>
        <dbReference type="EMBL" id="KOO39410.1"/>
    </source>
</evidence>
<dbReference type="InterPro" id="IPR003439">
    <property type="entry name" value="ABC_transporter-like_ATP-bd"/>
</dbReference>
<dbReference type="InterPro" id="IPR002808">
    <property type="entry name" value="AdoCbi_amidolase"/>
</dbReference>
<accession>A0A0M0KKT9</accession>
<dbReference type="InterPro" id="IPR017871">
    <property type="entry name" value="ABC_transporter-like_CS"/>
</dbReference>
<dbReference type="RefSeq" id="WP_053431404.1">
    <property type="nucleotide sequence ID" value="NZ_CP040441.1"/>
</dbReference>
<dbReference type="PROSITE" id="PS00211">
    <property type="entry name" value="ABC_TRANSPORTER_1"/>
    <property type="match status" value="1"/>
</dbReference>
<dbReference type="EMBL" id="LILD01000001">
    <property type="protein sequence ID" value="KOO39410.1"/>
    <property type="molecule type" value="Genomic_DNA"/>
</dbReference>
<dbReference type="Pfam" id="PF01955">
    <property type="entry name" value="CbiZ"/>
    <property type="match status" value="1"/>
</dbReference>
<keyword evidence="4" id="KW-1278">Translocase</keyword>
<evidence type="ECO:0000256" key="2">
    <source>
        <dbReference type="ARBA" id="ARBA00022741"/>
    </source>
</evidence>
<dbReference type="GO" id="GO:0016887">
    <property type="term" value="F:ATP hydrolysis activity"/>
    <property type="evidence" value="ECO:0007669"/>
    <property type="project" value="InterPro"/>
</dbReference>
<dbReference type="GeneID" id="87597208"/>
<dbReference type="PANTHER" id="PTHR42794:SF1">
    <property type="entry name" value="HEMIN IMPORT ATP-BINDING PROTEIN HMUV"/>
    <property type="match status" value="1"/>
</dbReference>
<name>A0A0M0KKT9_ALKHA</name>
<dbReference type="SUPFAM" id="SSF52540">
    <property type="entry name" value="P-loop containing nucleoside triphosphate hydrolases"/>
    <property type="match status" value="1"/>
</dbReference>
<keyword evidence="3" id="KW-0067">ATP-binding</keyword>
<sequence length="491" mass="54268">MLDAQNVSVGYDEKTPIIQQLSFQVHKGEIFGILGPNGSGKTTLLKAVSGLLSPSEGTITLQGKAIADYHSKELAQKMAVLPQTADTAFAYKVKEVVALGRYPHQKGWLASESQEDERVIREAMEQTDTWKFRNKPLQTLSGGERQRALLARALCQEPDLLLLDEPTNHLDISHQMQLLDALKDWTRTRQLTVVAILHDLNMASLYCDRVLLLNEGRMVDLNSPRQVMTEHQLANVYETKIRRNEHPTIPRPLVTFEPAAIRSKPSSPISELEVFTSEQLIKVTSSIRWKTLSSAVLGAGFKWHQTFVNRHVSKDYYCDDVELEFQTFLSNVGVDGTDALGMMTAAILEDVAITEATYESFKVRVFVTAGISNAVDAAKAHLRKRNEATVGTINTWVFIEGTLPDAAYVQALMTATEAKGRALAEKEILDPVTGTLATGTSTDSVMIASSQTGTYFPYAGTITPLGQAIGKLVYDATIQAVTDNEKRRLER</sequence>
<dbReference type="GO" id="GO:0005524">
    <property type="term" value="F:ATP binding"/>
    <property type="evidence" value="ECO:0007669"/>
    <property type="project" value="UniProtKB-KW"/>
</dbReference>
<comment type="caution">
    <text evidence="6">The sequence shown here is derived from an EMBL/GenBank/DDBJ whole genome shotgun (WGS) entry which is preliminary data.</text>
</comment>
<dbReference type="AlphaFoldDB" id="A0A0M0KKT9"/>
<dbReference type="PANTHER" id="PTHR42794">
    <property type="entry name" value="HEMIN IMPORT ATP-BINDING PROTEIN HMUV"/>
    <property type="match status" value="1"/>
</dbReference>
<dbReference type="NCBIfam" id="NF010068">
    <property type="entry name" value="PRK13548.1"/>
    <property type="match status" value="1"/>
</dbReference>
<dbReference type="Pfam" id="PF00005">
    <property type="entry name" value="ABC_tran"/>
    <property type="match status" value="1"/>
</dbReference>
<keyword evidence="1" id="KW-0813">Transport</keyword>
<dbReference type="PROSITE" id="PS50893">
    <property type="entry name" value="ABC_TRANSPORTER_2"/>
    <property type="match status" value="1"/>
</dbReference>
<evidence type="ECO:0000256" key="3">
    <source>
        <dbReference type="ARBA" id="ARBA00022840"/>
    </source>
</evidence>
<protein>
    <submittedName>
        <fullName evidence="6">Iron ABC transporter ATPase</fullName>
    </submittedName>
</protein>
<dbReference type="FunFam" id="3.40.50.300:FF:000134">
    <property type="entry name" value="Iron-enterobactin ABC transporter ATP-binding protein"/>
    <property type="match status" value="1"/>
</dbReference>
<reference evidence="6" key="1">
    <citation type="submission" date="2015-08" db="EMBL/GenBank/DDBJ databases">
        <title>Complete DNA Sequence of Pseudomonas syringae pv. actinidiae, the Causal Agent of Kiwifruit Canker Disease.</title>
        <authorList>
            <person name="Rikkerink E.H.A."/>
            <person name="Fineran P.C."/>
        </authorList>
    </citation>
    <scope>NUCLEOTIDE SEQUENCE</scope>
    <source>
        <strain evidence="6">DSM 13666</strain>
    </source>
</reference>
<organism evidence="6">
    <name type="scientific">Halalkalibacterium halodurans</name>
    <name type="common">Bacillus halodurans</name>
    <dbReference type="NCBI Taxonomy" id="86665"/>
    <lineage>
        <taxon>Bacteria</taxon>
        <taxon>Bacillati</taxon>
        <taxon>Bacillota</taxon>
        <taxon>Bacilli</taxon>
        <taxon>Bacillales</taxon>
        <taxon>Bacillaceae</taxon>
        <taxon>Halalkalibacterium (ex Joshi et al. 2022)</taxon>
    </lineage>
</organism>
<dbReference type="CDD" id="cd03214">
    <property type="entry name" value="ABC_Iron-Siderophores_B12_Hemin"/>
    <property type="match status" value="1"/>
</dbReference>
<dbReference type="SMART" id="SM00382">
    <property type="entry name" value="AAA"/>
    <property type="match status" value="1"/>
</dbReference>